<evidence type="ECO:0000313" key="3">
    <source>
        <dbReference type="Proteomes" id="UP000665561"/>
    </source>
</evidence>
<protein>
    <submittedName>
        <fullName evidence="2">Uncharacterized protein</fullName>
    </submittedName>
</protein>
<accession>A0ABW9XS37</accession>
<proteinExistence type="predicted"/>
<dbReference type="EMBL" id="JAAAMV010000012">
    <property type="protein sequence ID" value="NBD25470.1"/>
    <property type="molecule type" value="Genomic_DNA"/>
</dbReference>
<evidence type="ECO:0000256" key="1">
    <source>
        <dbReference type="SAM" id="MobiDB-lite"/>
    </source>
</evidence>
<organism evidence="2 3">
    <name type="scientific">Paenibacillus glycinis</name>
    <dbReference type="NCBI Taxonomy" id="2697035"/>
    <lineage>
        <taxon>Bacteria</taxon>
        <taxon>Bacillati</taxon>
        <taxon>Bacillota</taxon>
        <taxon>Bacilli</taxon>
        <taxon>Bacillales</taxon>
        <taxon>Paenibacillaceae</taxon>
        <taxon>Paenibacillus</taxon>
    </lineage>
</organism>
<sequence>MSSKNKFATIVVVVFLAMVIAVGVVGAKRSKSANSLEAKTAMSVEEFSKAPADAANKIMQDYFAAVMARNESGESKEGDATAPLGFEIMHTDASDSEDIKVSVKFKYADEFDYPAVDYHIVKKADAYQVQKQRCEFDMDPDSPNRGTAKCTSSSAQ</sequence>
<name>A0ABW9XS37_9BACL</name>
<evidence type="ECO:0000313" key="2">
    <source>
        <dbReference type="EMBL" id="NBD25470.1"/>
    </source>
</evidence>
<dbReference type="RefSeq" id="WP_161744276.1">
    <property type="nucleotide sequence ID" value="NZ_JAAAMV010000012.1"/>
</dbReference>
<dbReference type="Proteomes" id="UP000665561">
    <property type="component" value="Unassembled WGS sequence"/>
</dbReference>
<reference evidence="2 3" key="1">
    <citation type="submission" date="2020-01" db="EMBL/GenBank/DDBJ databases">
        <title>Paenibacillus soybeanensis sp. nov. isolated from the nodules of soybean (Glycine max(L.) Merr).</title>
        <authorList>
            <person name="Wang H."/>
        </authorList>
    </citation>
    <scope>NUCLEOTIDE SEQUENCE [LARGE SCALE GENOMIC DNA]</scope>
    <source>
        <strain evidence="2 3">T1</strain>
    </source>
</reference>
<keyword evidence="3" id="KW-1185">Reference proteome</keyword>
<feature type="region of interest" description="Disordered" evidence="1">
    <location>
        <begin position="135"/>
        <end position="156"/>
    </location>
</feature>
<gene>
    <name evidence="2" type="ORF">GT019_16435</name>
</gene>
<comment type="caution">
    <text evidence="2">The sequence shown here is derived from an EMBL/GenBank/DDBJ whole genome shotgun (WGS) entry which is preliminary data.</text>
</comment>